<dbReference type="InterPro" id="IPR017517">
    <property type="entry name" value="Maleyloyr_isom"/>
</dbReference>
<sequence>MRSGGGDTKSSRSNQLWALVHAERAALAEDLSGLKAEQWRRRTLCGQWDVEEVLAHLTAAASLNQWQWLRSMLGARFRPDVHNQRRLAECRGETPAETLELFRTIIRSTTAPSGHTPAYLGEVVVHAQDIRRPLGLPRRPAVDALTPVAEFFARRDFTVASRTHVTGLELRANDGPFGAGSGPLVKGSTLALVMGMAGRETYLDELDGPGVSVLRSRIQGPAAGNAGGPHQR</sequence>
<proteinExistence type="predicted"/>
<dbReference type="InterPro" id="IPR034660">
    <property type="entry name" value="DinB/YfiT-like"/>
</dbReference>
<dbReference type="Pfam" id="PF11716">
    <property type="entry name" value="MDMPI_N"/>
    <property type="match status" value="1"/>
</dbReference>
<dbReference type="RefSeq" id="WP_241914377.1">
    <property type="nucleotide sequence ID" value="NZ_CP093326.1"/>
</dbReference>
<dbReference type="InterPro" id="IPR024344">
    <property type="entry name" value="MDMPI_metal-binding"/>
</dbReference>
<evidence type="ECO:0000313" key="2">
    <source>
        <dbReference type="EMBL" id="UNK46334.1"/>
    </source>
</evidence>
<keyword evidence="2" id="KW-0413">Isomerase</keyword>
<dbReference type="EMBL" id="CP093326">
    <property type="protein sequence ID" value="UNK46334.1"/>
    <property type="molecule type" value="Genomic_DNA"/>
</dbReference>
<evidence type="ECO:0000313" key="3">
    <source>
        <dbReference type="Proteomes" id="UP000829069"/>
    </source>
</evidence>
<organism evidence="2 3">
    <name type="scientific">Arthrobacter sulfonylureivorans</name>
    <dbReference type="NCBI Taxonomy" id="2486855"/>
    <lineage>
        <taxon>Bacteria</taxon>
        <taxon>Bacillati</taxon>
        <taxon>Actinomycetota</taxon>
        <taxon>Actinomycetes</taxon>
        <taxon>Micrococcales</taxon>
        <taxon>Micrococcaceae</taxon>
        <taxon>Arthrobacter</taxon>
    </lineage>
</organism>
<dbReference type="Gene3D" id="1.20.120.450">
    <property type="entry name" value="dinb family like domain"/>
    <property type="match status" value="1"/>
</dbReference>
<keyword evidence="3" id="KW-1185">Reference proteome</keyword>
<protein>
    <submittedName>
        <fullName evidence="2">Maleylpyruvate isomerase family mycothiol-dependent enzyme</fullName>
    </submittedName>
</protein>
<dbReference type="NCBIfam" id="TIGR03083">
    <property type="entry name" value="maleylpyruvate isomerase family mycothiol-dependent enzyme"/>
    <property type="match status" value="1"/>
</dbReference>
<dbReference type="Proteomes" id="UP000829069">
    <property type="component" value="Chromosome"/>
</dbReference>
<accession>A0ABY3W7N4</accession>
<reference evidence="2 3" key="1">
    <citation type="submission" date="2022-03" db="EMBL/GenBank/DDBJ databases">
        <title>Isotopic signatures of nitrous oxide derived from detoxification processes.</title>
        <authorList>
            <person name="Behrendt U."/>
            <person name="Buchen C."/>
            <person name="Well R."/>
            <person name="Ulrich A."/>
            <person name="Rohe L."/>
            <person name="Kolb S."/>
            <person name="Schloter M."/>
            <person name="Horn M.A."/>
            <person name="Augustin J."/>
        </authorList>
    </citation>
    <scope>NUCLEOTIDE SEQUENCE [LARGE SCALE GENOMIC DNA]</scope>
    <source>
        <strain evidence="2 3">S4-C24</strain>
    </source>
</reference>
<name>A0ABY3W7N4_9MICC</name>
<dbReference type="SUPFAM" id="SSF109854">
    <property type="entry name" value="DinB/YfiT-like putative metalloenzymes"/>
    <property type="match status" value="1"/>
</dbReference>
<gene>
    <name evidence="2" type="ORF">MNQ99_02900</name>
</gene>
<dbReference type="GO" id="GO:0016853">
    <property type="term" value="F:isomerase activity"/>
    <property type="evidence" value="ECO:0007669"/>
    <property type="project" value="UniProtKB-KW"/>
</dbReference>
<feature type="domain" description="Mycothiol-dependent maleylpyruvate isomerase metal-binding" evidence="1">
    <location>
        <begin position="20"/>
        <end position="111"/>
    </location>
</feature>
<evidence type="ECO:0000259" key="1">
    <source>
        <dbReference type="Pfam" id="PF11716"/>
    </source>
</evidence>